<gene>
    <name evidence="1" type="ORF">ElyMa_002707800</name>
</gene>
<comment type="caution">
    <text evidence="1">The sequence shown here is derived from an EMBL/GenBank/DDBJ whole genome shotgun (WGS) entry which is preliminary data.</text>
</comment>
<reference evidence="1 2" key="1">
    <citation type="journal article" date="2021" name="Elife">
        <title>Chloroplast acquisition without the gene transfer in kleptoplastic sea slugs, Plakobranchus ocellatus.</title>
        <authorList>
            <person name="Maeda T."/>
            <person name="Takahashi S."/>
            <person name="Yoshida T."/>
            <person name="Shimamura S."/>
            <person name="Takaki Y."/>
            <person name="Nagai Y."/>
            <person name="Toyoda A."/>
            <person name="Suzuki Y."/>
            <person name="Arimoto A."/>
            <person name="Ishii H."/>
            <person name="Satoh N."/>
            <person name="Nishiyama T."/>
            <person name="Hasebe M."/>
            <person name="Maruyama T."/>
            <person name="Minagawa J."/>
            <person name="Obokata J."/>
            <person name="Shigenobu S."/>
        </authorList>
    </citation>
    <scope>NUCLEOTIDE SEQUENCE [LARGE SCALE GENOMIC DNA]</scope>
</reference>
<name>A0AAV4HFT7_9GAST</name>
<evidence type="ECO:0000313" key="2">
    <source>
        <dbReference type="Proteomes" id="UP000762676"/>
    </source>
</evidence>
<accession>A0AAV4HFT7</accession>
<evidence type="ECO:0000313" key="1">
    <source>
        <dbReference type="EMBL" id="GFR95956.1"/>
    </source>
</evidence>
<dbReference type="EMBL" id="BMAT01005562">
    <property type="protein sequence ID" value="GFR95956.1"/>
    <property type="molecule type" value="Genomic_DNA"/>
</dbReference>
<keyword evidence="2" id="KW-1185">Reference proteome</keyword>
<organism evidence="1 2">
    <name type="scientific">Elysia marginata</name>
    <dbReference type="NCBI Taxonomy" id="1093978"/>
    <lineage>
        <taxon>Eukaryota</taxon>
        <taxon>Metazoa</taxon>
        <taxon>Spiralia</taxon>
        <taxon>Lophotrochozoa</taxon>
        <taxon>Mollusca</taxon>
        <taxon>Gastropoda</taxon>
        <taxon>Heterobranchia</taxon>
        <taxon>Euthyneura</taxon>
        <taxon>Panpulmonata</taxon>
        <taxon>Sacoglossa</taxon>
        <taxon>Placobranchoidea</taxon>
        <taxon>Plakobranchidae</taxon>
        <taxon>Elysia</taxon>
    </lineage>
</organism>
<dbReference type="AlphaFoldDB" id="A0AAV4HFT7"/>
<dbReference type="Proteomes" id="UP000762676">
    <property type="component" value="Unassembled WGS sequence"/>
</dbReference>
<sequence length="171" mass="19105">MYSVLQLKCCGITDRWDFQDVKDFGVSIDGPGNSTIPVHFLVAPTCCKRHIFKHSVSGDGSQSSINKIIECGESTSDAVSLLYTTGCFTVIVDYIMAGCKYYAVVVWIHLADTGLHSYLYRKKVTHLNRLVVERTEKHNNEFVKGAVNHLNQQPVDSQGLGGLFRSQKFSR</sequence>
<protein>
    <submittedName>
        <fullName evidence="1">Uncharacterized protein</fullName>
    </submittedName>
</protein>
<proteinExistence type="predicted"/>